<dbReference type="PANTHER" id="PTHR43163:SF3">
    <property type="entry name" value="PEPTIDE ABC TRANSPORTER PERMEASE PROTEIN"/>
    <property type="match status" value="1"/>
</dbReference>
<keyword evidence="3" id="KW-1003">Cell membrane</keyword>
<gene>
    <name evidence="9" type="ORF">AN216_21285</name>
</gene>
<name>A0A1E7JX37_9ACTN</name>
<evidence type="ECO:0000256" key="3">
    <source>
        <dbReference type="ARBA" id="ARBA00022475"/>
    </source>
</evidence>
<proteinExistence type="inferred from homology"/>
<keyword evidence="5 7" id="KW-1133">Transmembrane helix</keyword>
<evidence type="ECO:0000259" key="8">
    <source>
        <dbReference type="PROSITE" id="PS50928"/>
    </source>
</evidence>
<comment type="similarity">
    <text evidence="7">Belongs to the binding-protein-dependent transport system permease family.</text>
</comment>
<evidence type="ECO:0000256" key="4">
    <source>
        <dbReference type="ARBA" id="ARBA00022692"/>
    </source>
</evidence>
<dbReference type="GO" id="GO:0005886">
    <property type="term" value="C:plasma membrane"/>
    <property type="evidence" value="ECO:0007669"/>
    <property type="project" value="UniProtKB-SubCell"/>
</dbReference>
<dbReference type="AlphaFoldDB" id="A0A1E7JX37"/>
<reference evidence="9 10" key="1">
    <citation type="journal article" date="2016" name="Front. Microbiol.">
        <title>Comparative Genomics Analysis of Streptomyces Species Reveals Their Adaptation to the Marine Environment and Their Diversity at the Genomic Level.</title>
        <authorList>
            <person name="Tian X."/>
            <person name="Zhang Z."/>
            <person name="Yang T."/>
            <person name="Chen M."/>
            <person name="Li J."/>
            <person name="Chen F."/>
            <person name="Yang J."/>
            <person name="Li W."/>
            <person name="Zhang B."/>
            <person name="Zhang Z."/>
            <person name="Wu J."/>
            <person name="Zhang C."/>
            <person name="Long L."/>
            <person name="Xiao J."/>
        </authorList>
    </citation>
    <scope>NUCLEOTIDE SEQUENCE [LARGE SCALE GENOMIC DNA]</scope>
    <source>
        <strain evidence="9 10">SCSIO 02100</strain>
    </source>
</reference>
<comment type="subcellular location">
    <subcellularLocation>
        <location evidence="1 7">Cell membrane</location>
        <topology evidence="1 7">Multi-pass membrane protein</topology>
    </subcellularLocation>
</comment>
<dbReference type="SUPFAM" id="SSF161098">
    <property type="entry name" value="MetI-like"/>
    <property type="match status" value="1"/>
</dbReference>
<keyword evidence="4 7" id="KW-0812">Transmembrane</keyword>
<feature type="transmembrane region" description="Helical" evidence="7">
    <location>
        <begin position="285"/>
        <end position="305"/>
    </location>
</feature>
<evidence type="ECO:0000256" key="7">
    <source>
        <dbReference type="RuleBase" id="RU363032"/>
    </source>
</evidence>
<keyword evidence="6 7" id="KW-0472">Membrane</keyword>
<comment type="caution">
    <text evidence="9">The sequence shown here is derived from an EMBL/GenBank/DDBJ whole genome shotgun (WGS) entry which is preliminary data.</text>
</comment>
<dbReference type="PROSITE" id="PS50928">
    <property type="entry name" value="ABC_TM1"/>
    <property type="match status" value="1"/>
</dbReference>
<evidence type="ECO:0000256" key="5">
    <source>
        <dbReference type="ARBA" id="ARBA00022989"/>
    </source>
</evidence>
<dbReference type="STRING" id="1075402.AN216_21285"/>
<dbReference type="EMBL" id="LJGU01000145">
    <property type="protein sequence ID" value="OEU96234.1"/>
    <property type="molecule type" value="Genomic_DNA"/>
</dbReference>
<evidence type="ECO:0000256" key="1">
    <source>
        <dbReference type="ARBA" id="ARBA00004651"/>
    </source>
</evidence>
<accession>A0A1E7JX37</accession>
<dbReference type="Pfam" id="PF00528">
    <property type="entry name" value="BPD_transp_1"/>
    <property type="match status" value="1"/>
</dbReference>
<dbReference type="Pfam" id="PF19300">
    <property type="entry name" value="BPD_transp_1_N"/>
    <property type="match status" value="1"/>
</dbReference>
<feature type="domain" description="ABC transmembrane type-1" evidence="8">
    <location>
        <begin position="95"/>
        <end position="300"/>
    </location>
</feature>
<feature type="transmembrane region" description="Helical" evidence="7">
    <location>
        <begin position="95"/>
        <end position="116"/>
    </location>
</feature>
<protein>
    <submittedName>
        <fullName evidence="9">Peptide ABC transporter permease</fullName>
    </submittedName>
</protein>
<feature type="transmembrane region" description="Helical" evidence="7">
    <location>
        <begin position="137"/>
        <end position="162"/>
    </location>
</feature>
<dbReference type="InterPro" id="IPR035906">
    <property type="entry name" value="MetI-like_sf"/>
</dbReference>
<dbReference type="GO" id="GO:0055085">
    <property type="term" value="P:transmembrane transport"/>
    <property type="evidence" value="ECO:0007669"/>
    <property type="project" value="InterPro"/>
</dbReference>
<evidence type="ECO:0000256" key="2">
    <source>
        <dbReference type="ARBA" id="ARBA00022448"/>
    </source>
</evidence>
<evidence type="ECO:0000256" key="6">
    <source>
        <dbReference type="ARBA" id="ARBA00023136"/>
    </source>
</evidence>
<organism evidence="9 10">
    <name type="scientific">Streptomyces oceani</name>
    <dbReference type="NCBI Taxonomy" id="1075402"/>
    <lineage>
        <taxon>Bacteria</taxon>
        <taxon>Bacillati</taxon>
        <taxon>Actinomycetota</taxon>
        <taxon>Actinomycetes</taxon>
        <taxon>Kitasatosporales</taxon>
        <taxon>Streptomycetaceae</taxon>
        <taxon>Streptomyces</taxon>
    </lineage>
</organism>
<dbReference type="InterPro" id="IPR000515">
    <property type="entry name" value="MetI-like"/>
</dbReference>
<dbReference type="PANTHER" id="PTHR43163">
    <property type="entry name" value="DIPEPTIDE TRANSPORT SYSTEM PERMEASE PROTEIN DPPB-RELATED"/>
    <property type="match status" value="1"/>
</dbReference>
<dbReference type="Gene3D" id="1.10.3720.10">
    <property type="entry name" value="MetI-like"/>
    <property type="match status" value="1"/>
</dbReference>
<dbReference type="InterPro" id="IPR045621">
    <property type="entry name" value="BPD_transp_1_N"/>
</dbReference>
<keyword evidence="2 7" id="KW-0813">Transport</keyword>
<evidence type="ECO:0000313" key="9">
    <source>
        <dbReference type="EMBL" id="OEU96234.1"/>
    </source>
</evidence>
<dbReference type="CDD" id="cd06261">
    <property type="entry name" value="TM_PBP2"/>
    <property type="match status" value="1"/>
</dbReference>
<dbReference type="Proteomes" id="UP000176101">
    <property type="component" value="Unassembled WGS sequence"/>
</dbReference>
<dbReference type="PATRIC" id="fig|1075402.3.peg.440"/>
<dbReference type="OrthoDB" id="9778910at2"/>
<keyword evidence="10" id="KW-1185">Reference proteome</keyword>
<sequence length="315" mass="32708">MRGYVLRRSLLAVLQCLMVLVAVFALGSLLPGDTADVLRGEHGTPAQVAALRTQLGLDEPAWARFWHWLGGLCAGDLGNSLMTGTPVAEDLGRRIGVTALLGVPALVLVTALAPLLGTVSGLREGSRLDRALNSAAVLLHAVPEFVLGLLLVAAVSLAAGLLPATAVGMDTAALLAQPAVLVLPVSVLTARHLCDLTRQVRVGVAAGRHGTVATHLRLLGMRERTVVLRHVLPGALGPAVQQYARCVEGMLGGAVLVEAVFGLRGLGSGFVEAVQNRDLPQVQAYALLFAGVTVAVNLAADLAAYRLAPRREVTA</sequence>
<evidence type="ECO:0000313" key="10">
    <source>
        <dbReference type="Proteomes" id="UP000176101"/>
    </source>
</evidence>
<feature type="transmembrane region" description="Helical" evidence="7">
    <location>
        <begin position="174"/>
        <end position="194"/>
    </location>
</feature>
<dbReference type="RefSeq" id="WP_070198309.1">
    <property type="nucleotide sequence ID" value="NZ_LJGU01000145.1"/>
</dbReference>